<feature type="non-terminal residue" evidence="2">
    <location>
        <position position="390"/>
    </location>
</feature>
<keyword evidence="1" id="KW-0472">Membrane</keyword>
<protein>
    <submittedName>
        <fullName evidence="2">Uncharacterized protein</fullName>
    </submittedName>
</protein>
<feature type="transmembrane region" description="Helical" evidence="1">
    <location>
        <begin position="359"/>
        <end position="387"/>
    </location>
</feature>
<comment type="caution">
    <text evidence="2">The sequence shown here is derived from an EMBL/GenBank/DDBJ whole genome shotgun (WGS) entry which is preliminary data.</text>
</comment>
<evidence type="ECO:0000313" key="3">
    <source>
        <dbReference type="Proteomes" id="UP001287356"/>
    </source>
</evidence>
<sequence>LNPAYRNLWSTVNCPYPHGNIDCWPWVIAVAQVLKEEPDREASIQDVWKRLLQPGQLPIEDTSFAFVAIFGVLCWVTMTLCPTLSVDQLQAPACLTCKSQTSSEEAPQQKLEKCRRPITALFRTFKPHAWGPEPTTPTALDENLYEASLNYYSLNEFANISIGWVDTISDHLKFNPASRRLYLFRFPTFCILQAIHTEERGALLHSIAEALDPVASNAGNQDCYITLEQEVLLSYRLLFGKSTRSRKLAHSELAALKSDGRPFDQLLTPLCESRYRTRLCPWSRRSKHDRTLEKLPDWVWPVSCRDSEGNLQESDVYNAGSDFPRLGRRLLELQKFNLRQRPSRLTDFWRDRRNPLQWYTFWIVLLVGGAGVILALLQLAVGIMQLVRSW</sequence>
<keyword evidence="1" id="KW-0812">Transmembrane</keyword>
<name>A0AAE0ND59_9PEZI</name>
<evidence type="ECO:0000256" key="1">
    <source>
        <dbReference type="SAM" id="Phobius"/>
    </source>
</evidence>
<organism evidence="2 3">
    <name type="scientific">Lasiosphaeria ovina</name>
    <dbReference type="NCBI Taxonomy" id="92902"/>
    <lineage>
        <taxon>Eukaryota</taxon>
        <taxon>Fungi</taxon>
        <taxon>Dikarya</taxon>
        <taxon>Ascomycota</taxon>
        <taxon>Pezizomycotina</taxon>
        <taxon>Sordariomycetes</taxon>
        <taxon>Sordariomycetidae</taxon>
        <taxon>Sordariales</taxon>
        <taxon>Lasiosphaeriaceae</taxon>
        <taxon>Lasiosphaeria</taxon>
    </lineage>
</organism>
<reference evidence="2" key="2">
    <citation type="submission" date="2023-06" db="EMBL/GenBank/DDBJ databases">
        <authorList>
            <consortium name="Lawrence Berkeley National Laboratory"/>
            <person name="Haridas S."/>
            <person name="Hensen N."/>
            <person name="Bonometti L."/>
            <person name="Westerberg I."/>
            <person name="Brannstrom I.O."/>
            <person name="Guillou S."/>
            <person name="Cros-Aarteil S."/>
            <person name="Calhoun S."/>
            <person name="Kuo A."/>
            <person name="Mondo S."/>
            <person name="Pangilinan J."/>
            <person name="Riley R."/>
            <person name="Labutti K."/>
            <person name="Andreopoulos B."/>
            <person name="Lipzen A."/>
            <person name="Chen C."/>
            <person name="Yanf M."/>
            <person name="Daum C."/>
            <person name="Ng V."/>
            <person name="Clum A."/>
            <person name="Steindorff A."/>
            <person name="Ohm R."/>
            <person name="Martin F."/>
            <person name="Silar P."/>
            <person name="Natvig D."/>
            <person name="Lalanne C."/>
            <person name="Gautier V."/>
            <person name="Ament-Velasquez S.L."/>
            <person name="Kruys A."/>
            <person name="Hutchinson M.I."/>
            <person name="Powell A.J."/>
            <person name="Barry K."/>
            <person name="Miller A.N."/>
            <person name="Grigoriev I.V."/>
            <person name="Debuchy R."/>
            <person name="Gladieux P."/>
            <person name="Thoren M.H."/>
            <person name="Johannesson H."/>
        </authorList>
    </citation>
    <scope>NUCLEOTIDE SEQUENCE</scope>
    <source>
        <strain evidence="2">CBS 958.72</strain>
    </source>
</reference>
<reference evidence="2" key="1">
    <citation type="journal article" date="2023" name="Mol. Phylogenet. Evol.">
        <title>Genome-scale phylogeny and comparative genomics of the fungal order Sordariales.</title>
        <authorList>
            <person name="Hensen N."/>
            <person name="Bonometti L."/>
            <person name="Westerberg I."/>
            <person name="Brannstrom I.O."/>
            <person name="Guillou S."/>
            <person name="Cros-Aarteil S."/>
            <person name="Calhoun S."/>
            <person name="Haridas S."/>
            <person name="Kuo A."/>
            <person name="Mondo S."/>
            <person name="Pangilinan J."/>
            <person name="Riley R."/>
            <person name="LaButti K."/>
            <person name="Andreopoulos B."/>
            <person name="Lipzen A."/>
            <person name="Chen C."/>
            <person name="Yan M."/>
            <person name="Daum C."/>
            <person name="Ng V."/>
            <person name="Clum A."/>
            <person name="Steindorff A."/>
            <person name="Ohm R.A."/>
            <person name="Martin F."/>
            <person name="Silar P."/>
            <person name="Natvig D.O."/>
            <person name="Lalanne C."/>
            <person name="Gautier V."/>
            <person name="Ament-Velasquez S.L."/>
            <person name="Kruys A."/>
            <person name="Hutchinson M.I."/>
            <person name="Powell A.J."/>
            <person name="Barry K."/>
            <person name="Miller A.N."/>
            <person name="Grigoriev I.V."/>
            <person name="Debuchy R."/>
            <person name="Gladieux P."/>
            <person name="Hiltunen Thoren M."/>
            <person name="Johannesson H."/>
        </authorList>
    </citation>
    <scope>NUCLEOTIDE SEQUENCE</scope>
    <source>
        <strain evidence="2">CBS 958.72</strain>
    </source>
</reference>
<keyword evidence="1" id="KW-1133">Transmembrane helix</keyword>
<accession>A0AAE0ND59</accession>
<dbReference type="Proteomes" id="UP001287356">
    <property type="component" value="Unassembled WGS sequence"/>
</dbReference>
<gene>
    <name evidence="2" type="ORF">B0T24DRAFT_694480</name>
</gene>
<keyword evidence="3" id="KW-1185">Reference proteome</keyword>
<proteinExistence type="predicted"/>
<dbReference type="EMBL" id="JAULSN010000002">
    <property type="protein sequence ID" value="KAK3379095.1"/>
    <property type="molecule type" value="Genomic_DNA"/>
</dbReference>
<feature type="transmembrane region" description="Helical" evidence="1">
    <location>
        <begin position="63"/>
        <end position="81"/>
    </location>
</feature>
<dbReference type="AlphaFoldDB" id="A0AAE0ND59"/>
<evidence type="ECO:0000313" key="2">
    <source>
        <dbReference type="EMBL" id="KAK3379095.1"/>
    </source>
</evidence>